<accession>A0ABP1PKT4</accession>
<gene>
    <name evidence="1" type="ORF">ODALV1_LOCUS1125</name>
</gene>
<dbReference type="EMBL" id="CAXLJM020000004">
    <property type="protein sequence ID" value="CAL8070203.1"/>
    <property type="molecule type" value="Genomic_DNA"/>
</dbReference>
<proteinExistence type="predicted"/>
<name>A0ABP1PKT4_9HEXA</name>
<comment type="caution">
    <text evidence="1">The sequence shown here is derived from an EMBL/GenBank/DDBJ whole genome shotgun (WGS) entry which is preliminary data.</text>
</comment>
<reference evidence="1 2" key="1">
    <citation type="submission" date="2024-08" db="EMBL/GenBank/DDBJ databases">
        <authorList>
            <person name="Cucini C."/>
            <person name="Frati F."/>
        </authorList>
    </citation>
    <scope>NUCLEOTIDE SEQUENCE [LARGE SCALE GENOMIC DNA]</scope>
</reference>
<evidence type="ECO:0000313" key="2">
    <source>
        <dbReference type="Proteomes" id="UP001642540"/>
    </source>
</evidence>
<organism evidence="1 2">
    <name type="scientific">Orchesella dallaii</name>
    <dbReference type="NCBI Taxonomy" id="48710"/>
    <lineage>
        <taxon>Eukaryota</taxon>
        <taxon>Metazoa</taxon>
        <taxon>Ecdysozoa</taxon>
        <taxon>Arthropoda</taxon>
        <taxon>Hexapoda</taxon>
        <taxon>Collembola</taxon>
        <taxon>Entomobryomorpha</taxon>
        <taxon>Entomobryoidea</taxon>
        <taxon>Orchesellidae</taxon>
        <taxon>Orchesellinae</taxon>
        <taxon>Orchesella</taxon>
    </lineage>
</organism>
<evidence type="ECO:0000313" key="1">
    <source>
        <dbReference type="EMBL" id="CAL8070203.1"/>
    </source>
</evidence>
<keyword evidence="2" id="KW-1185">Reference proteome</keyword>
<dbReference type="Proteomes" id="UP001642540">
    <property type="component" value="Unassembled WGS sequence"/>
</dbReference>
<sequence>MTANSTLPTTPHSKAVMMSPNSVIQPEDYIVCLGLANVAVLYLIRFTEQENVELRSGIHAWLQETYTWTALSMHAVQLMALTAQHSSVSASEVWYLSNAMKTACFPTDYYSDRRRNRDRYGNPYWNMATGLSPQRLSIIITFGTVSTMLNAIRFS</sequence>
<protein>
    <submittedName>
        <fullName evidence="1">Uncharacterized protein</fullName>
    </submittedName>
</protein>